<sequence length="218" mass="23855">MGNRAPAREENARPSLREEHKRLTRERVLEGAVAVFGAKSLVDVTMEDIAWAAGVTRATVYAYFPGKAEILQALLARVYDLADEVYGDLAAVPEWTRRDVRAWLEGAVARWRPMAPVIRVLTAAGGTALGDADRARDRSLAAHEHYVKLLTGAPRQWDAPPAEARQRALMAVLQVESFLTMWLAGGWPVETADPVGLLADAVCHLLAPAMTGPDDRPR</sequence>
<dbReference type="PANTHER" id="PTHR30055:SF234">
    <property type="entry name" value="HTH-TYPE TRANSCRIPTIONAL REGULATOR BETI"/>
    <property type="match status" value="1"/>
</dbReference>
<dbReference type="PRINTS" id="PR00455">
    <property type="entry name" value="HTHTETR"/>
</dbReference>
<dbReference type="Pfam" id="PF00440">
    <property type="entry name" value="TetR_N"/>
    <property type="match status" value="1"/>
</dbReference>
<dbReference type="AlphaFoldDB" id="A0A7D3ZVB8"/>
<dbReference type="InterPro" id="IPR050109">
    <property type="entry name" value="HTH-type_TetR-like_transc_reg"/>
</dbReference>
<gene>
    <name evidence="6" type="ORF">ACTIVE_1422</name>
</gene>
<organism evidence="6 7">
    <name type="scientific">Actinomadura verrucosospora</name>
    <dbReference type="NCBI Taxonomy" id="46165"/>
    <lineage>
        <taxon>Bacteria</taxon>
        <taxon>Bacillati</taxon>
        <taxon>Actinomycetota</taxon>
        <taxon>Actinomycetes</taxon>
        <taxon>Streptosporangiales</taxon>
        <taxon>Thermomonosporaceae</taxon>
        <taxon>Actinomadura</taxon>
    </lineage>
</organism>
<evidence type="ECO:0000256" key="3">
    <source>
        <dbReference type="ARBA" id="ARBA00023163"/>
    </source>
</evidence>
<name>A0A7D3ZVB8_ACTVE</name>
<evidence type="ECO:0000256" key="2">
    <source>
        <dbReference type="ARBA" id="ARBA00023125"/>
    </source>
</evidence>
<evidence type="ECO:0000256" key="4">
    <source>
        <dbReference type="PROSITE-ProRule" id="PRU00335"/>
    </source>
</evidence>
<protein>
    <submittedName>
        <fullName evidence="6">Tetr family transcriptional regulator</fullName>
    </submittedName>
</protein>
<dbReference type="InterPro" id="IPR023772">
    <property type="entry name" value="DNA-bd_HTH_TetR-type_CS"/>
</dbReference>
<dbReference type="PANTHER" id="PTHR30055">
    <property type="entry name" value="HTH-TYPE TRANSCRIPTIONAL REGULATOR RUTR"/>
    <property type="match status" value="1"/>
</dbReference>
<dbReference type="InterPro" id="IPR001647">
    <property type="entry name" value="HTH_TetR"/>
</dbReference>
<dbReference type="GO" id="GO:0000976">
    <property type="term" value="F:transcription cis-regulatory region binding"/>
    <property type="evidence" value="ECO:0007669"/>
    <property type="project" value="TreeGrafter"/>
</dbReference>
<dbReference type="PROSITE" id="PS50977">
    <property type="entry name" value="HTH_TETR_2"/>
    <property type="match status" value="1"/>
</dbReference>
<dbReference type="RefSeq" id="WP_173094065.1">
    <property type="nucleotide sequence ID" value="NZ_CP053892.1"/>
</dbReference>
<keyword evidence="7" id="KW-1185">Reference proteome</keyword>
<keyword evidence="2 4" id="KW-0238">DNA-binding</keyword>
<evidence type="ECO:0000313" key="6">
    <source>
        <dbReference type="EMBL" id="QKG19786.1"/>
    </source>
</evidence>
<dbReference type="Gene3D" id="1.10.357.10">
    <property type="entry name" value="Tetracycline Repressor, domain 2"/>
    <property type="match status" value="1"/>
</dbReference>
<evidence type="ECO:0000259" key="5">
    <source>
        <dbReference type="PROSITE" id="PS50977"/>
    </source>
</evidence>
<reference evidence="6 7" key="1">
    <citation type="submission" date="2020-05" db="EMBL/GenBank/DDBJ databases">
        <title>Actinomadura verrucosospora NRRL-B18236 (PFL_A860) Genome sequencing and assembly.</title>
        <authorList>
            <person name="Samborskyy M."/>
        </authorList>
    </citation>
    <scope>NUCLEOTIDE SEQUENCE [LARGE SCALE GENOMIC DNA]</scope>
    <source>
        <strain evidence="6 7">NRRL:B18236</strain>
    </source>
</reference>
<dbReference type="SUPFAM" id="SSF46689">
    <property type="entry name" value="Homeodomain-like"/>
    <property type="match status" value="1"/>
</dbReference>
<feature type="DNA-binding region" description="H-T-H motif" evidence="4">
    <location>
        <begin position="45"/>
        <end position="64"/>
    </location>
</feature>
<evidence type="ECO:0000313" key="7">
    <source>
        <dbReference type="Proteomes" id="UP000501240"/>
    </source>
</evidence>
<dbReference type="EMBL" id="CP053892">
    <property type="protein sequence ID" value="QKG19786.1"/>
    <property type="molecule type" value="Genomic_DNA"/>
</dbReference>
<keyword evidence="3" id="KW-0804">Transcription</keyword>
<feature type="domain" description="HTH tetR-type" evidence="5">
    <location>
        <begin position="22"/>
        <end position="82"/>
    </location>
</feature>
<dbReference type="PROSITE" id="PS01081">
    <property type="entry name" value="HTH_TETR_1"/>
    <property type="match status" value="1"/>
</dbReference>
<keyword evidence="1" id="KW-0805">Transcription regulation</keyword>
<proteinExistence type="predicted"/>
<dbReference type="InterPro" id="IPR009057">
    <property type="entry name" value="Homeodomain-like_sf"/>
</dbReference>
<dbReference type="Proteomes" id="UP000501240">
    <property type="component" value="Chromosome"/>
</dbReference>
<accession>A0A7D3ZVB8</accession>
<evidence type="ECO:0000256" key="1">
    <source>
        <dbReference type="ARBA" id="ARBA00023015"/>
    </source>
</evidence>
<dbReference type="GO" id="GO:0003700">
    <property type="term" value="F:DNA-binding transcription factor activity"/>
    <property type="evidence" value="ECO:0007669"/>
    <property type="project" value="TreeGrafter"/>
</dbReference>